<name>A0A9J5Y077_SOLCO</name>
<dbReference type="AlphaFoldDB" id="A0A9J5Y077"/>
<keyword evidence="3" id="KW-1185">Reference proteome</keyword>
<proteinExistence type="predicted"/>
<sequence length="248" mass="27808">MEENRDNVPTQQTSSDRNSRRCTRYAQMSPERKNLFLSQLREKRAESKRQKTLHQSNTTTAVTIAASSLPTQQVATSKPTNLPTTSTAGEHIVSCLSTFELGSTSTACDVASKLASTHTTNKGKAKNLQLYFYDNENENELTNRMTLSDNLNEFIVTKLMHMLKLNPYSTFLRSLTIIPNLSEFYIALNSTSNLDQRTYNLPTASEVGVPQTMGNNFPIASVDYTFRYIMEGLACNEEVKNISHIDSV</sequence>
<organism evidence="2 3">
    <name type="scientific">Solanum commersonii</name>
    <name type="common">Commerson's wild potato</name>
    <name type="synonym">Commerson's nightshade</name>
    <dbReference type="NCBI Taxonomy" id="4109"/>
    <lineage>
        <taxon>Eukaryota</taxon>
        <taxon>Viridiplantae</taxon>
        <taxon>Streptophyta</taxon>
        <taxon>Embryophyta</taxon>
        <taxon>Tracheophyta</taxon>
        <taxon>Spermatophyta</taxon>
        <taxon>Magnoliopsida</taxon>
        <taxon>eudicotyledons</taxon>
        <taxon>Gunneridae</taxon>
        <taxon>Pentapetalae</taxon>
        <taxon>asterids</taxon>
        <taxon>lamiids</taxon>
        <taxon>Solanales</taxon>
        <taxon>Solanaceae</taxon>
        <taxon>Solanoideae</taxon>
        <taxon>Solaneae</taxon>
        <taxon>Solanum</taxon>
    </lineage>
</organism>
<evidence type="ECO:0000313" key="3">
    <source>
        <dbReference type="Proteomes" id="UP000824120"/>
    </source>
</evidence>
<comment type="caution">
    <text evidence="2">The sequence shown here is derived from an EMBL/GenBank/DDBJ whole genome shotgun (WGS) entry which is preliminary data.</text>
</comment>
<protein>
    <submittedName>
        <fullName evidence="2">Uncharacterized protein</fullName>
    </submittedName>
</protein>
<dbReference type="OrthoDB" id="1930928at2759"/>
<dbReference type="PANTHER" id="PTHR45786">
    <property type="entry name" value="DNA BINDING PROTEIN-LIKE"/>
    <property type="match status" value="1"/>
</dbReference>
<accession>A0A9J5Y077</accession>
<feature type="region of interest" description="Disordered" evidence="1">
    <location>
        <begin position="1"/>
        <end position="33"/>
    </location>
</feature>
<reference evidence="2 3" key="1">
    <citation type="submission" date="2020-09" db="EMBL/GenBank/DDBJ databases">
        <title>De no assembly of potato wild relative species, Solanum commersonii.</title>
        <authorList>
            <person name="Cho K."/>
        </authorList>
    </citation>
    <scope>NUCLEOTIDE SEQUENCE [LARGE SCALE GENOMIC DNA]</scope>
    <source>
        <strain evidence="2">LZ3.2</strain>
        <tissue evidence="2">Leaf</tissue>
    </source>
</reference>
<dbReference type="PANTHER" id="PTHR45786:SF75">
    <property type="entry name" value="ATP-DEPENDENT DNA HELICASE"/>
    <property type="match status" value="1"/>
</dbReference>
<dbReference type="EMBL" id="JACXVP010000007">
    <property type="protein sequence ID" value="KAG5593841.1"/>
    <property type="molecule type" value="Genomic_DNA"/>
</dbReference>
<evidence type="ECO:0000256" key="1">
    <source>
        <dbReference type="SAM" id="MobiDB-lite"/>
    </source>
</evidence>
<evidence type="ECO:0000313" key="2">
    <source>
        <dbReference type="EMBL" id="KAG5593841.1"/>
    </source>
</evidence>
<dbReference type="Proteomes" id="UP000824120">
    <property type="component" value="Chromosome 7"/>
</dbReference>
<gene>
    <name evidence="2" type="ORF">H5410_035073</name>
</gene>
<feature type="compositionally biased region" description="Polar residues" evidence="1">
    <location>
        <begin position="7"/>
        <end position="16"/>
    </location>
</feature>